<reference evidence="4 5" key="1">
    <citation type="submission" date="2012-09" db="EMBL/GenBank/DDBJ databases">
        <title>Genome Sequence of alkane-degrading Bacterium Alcanivorax jadensis T9.</title>
        <authorList>
            <person name="Lai Q."/>
            <person name="Shao Z."/>
        </authorList>
    </citation>
    <scope>NUCLEOTIDE SEQUENCE [LARGE SCALE GENOMIC DNA]</scope>
    <source>
        <strain evidence="4 5">T9</strain>
    </source>
</reference>
<sequence length="312" mass="35703">MTEPAEPTVTPIMKPLHPSQAEMPFGLMYGKAITKLPDDLYIPPDALEVFLEAFEGPLDLLLYLIKRQNLDILDIPVSTITTQYMEYVELMKAMNFELAAEYLVMAAMLGEIKSRMLLPRQKEDEEDEEHDPRAELIRRLQEYERFKQAAEDIDQLPRLERDIFPAEAKRPEFTREKAQPDVDMRELLLALKEVMHRADMFESHQVSREKLSTRERMANVLDKLKGRDFVPFVELFTPEEGRLGVVVTFLATLELVKGSLIELVQNGPFAPIHVKAKTLVLEESDVLAQLELEDEPDDGVDDEPDAHDGTEG</sequence>
<keyword evidence="2" id="KW-0159">Chromosome partition</keyword>
<proteinExistence type="inferred from homology"/>
<comment type="subcellular location">
    <subcellularLocation>
        <location evidence="2">Cytoplasm</location>
    </subcellularLocation>
    <text evidence="2">Associated with two foci at the outer edges of the nucleoid region in young cells, and at four foci within both cell halves in older cells.</text>
</comment>
<gene>
    <name evidence="2" type="primary">scpA</name>
    <name evidence="4" type="ORF">T9A_00218</name>
</gene>
<name>A0ABR4WH20_9GAMM</name>
<evidence type="ECO:0000256" key="3">
    <source>
        <dbReference type="SAM" id="MobiDB-lite"/>
    </source>
</evidence>
<accession>A0ABR4WH20</accession>
<comment type="subunit">
    <text evidence="2">Component of a cohesin-like complex composed of ScpA, ScpB and the Smc homodimer, in which ScpA and ScpB bind to the head domain of Smc. The presence of the three proteins is required for the association of the complex with DNA.</text>
</comment>
<keyword evidence="2" id="KW-0132">Cell division</keyword>
<dbReference type="Pfam" id="PF02616">
    <property type="entry name" value="SMC_ScpA"/>
    <property type="match status" value="1"/>
</dbReference>
<evidence type="ECO:0000313" key="5">
    <source>
        <dbReference type="Proteomes" id="UP000029443"/>
    </source>
</evidence>
<evidence type="ECO:0000313" key="4">
    <source>
        <dbReference type="EMBL" id="KGD62898.1"/>
    </source>
</evidence>
<keyword evidence="5" id="KW-1185">Reference proteome</keyword>
<evidence type="ECO:0000256" key="2">
    <source>
        <dbReference type="HAMAP-Rule" id="MF_01805"/>
    </source>
</evidence>
<dbReference type="PANTHER" id="PTHR33969">
    <property type="entry name" value="SEGREGATION AND CONDENSATION PROTEIN A"/>
    <property type="match status" value="1"/>
</dbReference>
<dbReference type="Gene3D" id="6.10.250.2410">
    <property type="match status" value="1"/>
</dbReference>
<comment type="function">
    <text evidence="2">Participates in chromosomal partition during cell division. May act via the formation of a condensin-like complex containing Smc and ScpB that pull DNA away from mid-cell into both cell halves.</text>
</comment>
<feature type="region of interest" description="Disordered" evidence="3">
    <location>
        <begin position="291"/>
        <end position="312"/>
    </location>
</feature>
<dbReference type="EMBL" id="ARXU01000001">
    <property type="protein sequence ID" value="KGD62898.1"/>
    <property type="molecule type" value="Genomic_DNA"/>
</dbReference>
<feature type="compositionally biased region" description="Acidic residues" evidence="3">
    <location>
        <begin position="291"/>
        <end position="305"/>
    </location>
</feature>
<dbReference type="RefSeq" id="WP_035244379.1">
    <property type="nucleotide sequence ID" value="NZ_ARXU01000001.1"/>
</dbReference>
<evidence type="ECO:0000256" key="1">
    <source>
        <dbReference type="ARBA" id="ARBA00044777"/>
    </source>
</evidence>
<dbReference type="Proteomes" id="UP000029443">
    <property type="component" value="Unassembled WGS sequence"/>
</dbReference>
<comment type="caution">
    <text evidence="4">The sequence shown here is derived from an EMBL/GenBank/DDBJ whole genome shotgun (WGS) entry which is preliminary data.</text>
</comment>
<keyword evidence="2" id="KW-0131">Cell cycle</keyword>
<dbReference type="PANTHER" id="PTHR33969:SF2">
    <property type="entry name" value="SEGREGATION AND CONDENSATION PROTEIN A"/>
    <property type="match status" value="1"/>
</dbReference>
<organism evidence="4 5">
    <name type="scientific">Alcanivorax jadensis T9</name>
    <dbReference type="NCBI Taxonomy" id="1177181"/>
    <lineage>
        <taxon>Bacteria</taxon>
        <taxon>Pseudomonadati</taxon>
        <taxon>Pseudomonadota</taxon>
        <taxon>Gammaproteobacteria</taxon>
        <taxon>Oceanospirillales</taxon>
        <taxon>Alcanivoracaceae</taxon>
        <taxon>Alcanivorax</taxon>
    </lineage>
</organism>
<protein>
    <recommendedName>
        <fullName evidence="1 2">Segregation and condensation protein A</fullName>
    </recommendedName>
</protein>
<comment type="similarity">
    <text evidence="2">Belongs to the ScpA family.</text>
</comment>
<keyword evidence="2" id="KW-0963">Cytoplasm</keyword>
<dbReference type="HAMAP" id="MF_01805">
    <property type="entry name" value="ScpA"/>
    <property type="match status" value="1"/>
</dbReference>
<dbReference type="InterPro" id="IPR003768">
    <property type="entry name" value="ScpA"/>
</dbReference>